<dbReference type="OrthoDB" id="9805041at2"/>
<dbReference type="InterPro" id="IPR043519">
    <property type="entry name" value="NT_sf"/>
</dbReference>
<dbReference type="PANTHER" id="PTHR21262:SF36">
    <property type="entry name" value="BIFUNCTIONAL (P)PPGPP SYNTHASE_HYDROLASE SPOT"/>
    <property type="match status" value="1"/>
</dbReference>
<dbReference type="PROSITE" id="PS51880">
    <property type="entry name" value="TGS"/>
    <property type="match status" value="1"/>
</dbReference>
<dbReference type="SUPFAM" id="SSF81271">
    <property type="entry name" value="TGS-like"/>
    <property type="match status" value="1"/>
</dbReference>
<dbReference type="Gene3D" id="3.30.460.10">
    <property type="entry name" value="Beta Polymerase, domain 2"/>
    <property type="match status" value="1"/>
</dbReference>
<dbReference type="Gene3D" id="1.10.3210.10">
    <property type="entry name" value="Hypothetical protein af1432"/>
    <property type="match status" value="1"/>
</dbReference>
<dbReference type="CDD" id="cd00077">
    <property type="entry name" value="HDc"/>
    <property type="match status" value="1"/>
</dbReference>
<dbReference type="InterPro" id="IPR012675">
    <property type="entry name" value="Beta-grasp_dom_sf"/>
</dbReference>
<keyword evidence="3" id="KW-0378">Hydrolase</keyword>
<organism evidence="3 4">
    <name type="scientific">Helicobacter enhydrae</name>
    <dbReference type="NCBI Taxonomy" id="222136"/>
    <lineage>
        <taxon>Bacteria</taxon>
        <taxon>Pseudomonadati</taxon>
        <taxon>Campylobacterota</taxon>
        <taxon>Epsilonproteobacteria</taxon>
        <taxon>Campylobacterales</taxon>
        <taxon>Helicobacteraceae</taxon>
        <taxon>Helicobacter</taxon>
    </lineage>
</organism>
<dbReference type="SMART" id="SM00954">
    <property type="entry name" value="RelA_SpoT"/>
    <property type="match status" value="1"/>
</dbReference>
<dbReference type="GO" id="GO:0008728">
    <property type="term" value="F:GTP diphosphokinase activity"/>
    <property type="evidence" value="ECO:0007669"/>
    <property type="project" value="TreeGrafter"/>
</dbReference>
<reference evidence="4" key="1">
    <citation type="submission" date="2016-07" db="EMBL/GenBank/DDBJ databases">
        <authorList>
            <person name="Florea S."/>
            <person name="Webb J.S."/>
            <person name="Jaromczyk J."/>
            <person name="Schardl C.L."/>
        </authorList>
    </citation>
    <scope>NUCLEOTIDE SEQUENCE [LARGE SCALE GENOMIC DNA]</scope>
    <source>
        <strain evidence="4">MIT 01-6242</strain>
    </source>
</reference>
<dbReference type="GO" id="GO:0042594">
    <property type="term" value="P:response to starvation"/>
    <property type="evidence" value="ECO:0007669"/>
    <property type="project" value="TreeGrafter"/>
</dbReference>
<dbReference type="STRING" id="222136.BBW65_03115"/>
<dbReference type="InterPro" id="IPR003607">
    <property type="entry name" value="HD/PDEase_dom"/>
</dbReference>
<dbReference type="InterPro" id="IPR007685">
    <property type="entry name" value="RelA_SpoT"/>
</dbReference>
<dbReference type="InterPro" id="IPR004811">
    <property type="entry name" value="RelA/Spo_fam"/>
</dbReference>
<dbReference type="EMBL" id="CP016503">
    <property type="protein sequence ID" value="ANV97853.1"/>
    <property type="molecule type" value="Genomic_DNA"/>
</dbReference>
<dbReference type="SUPFAM" id="SSF81301">
    <property type="entry name" value="Nucleotidyltransferase"/>
    <property type="match status" value="1"/>
</dbReference>
<comment type="function">
    <text evidence="1">In eubacteria ppGpp (guanosine 3'-diphosphate 5'-diphosphate) is a mediator of the stringent response that coordinates a variety of cellular activities in response to changes in nutritional abundance.</text>
</comment>
<dbReference type="FunFam" id="1.10.3210.10:FF:000001">
    <property type="entry name" value="GTP pyrophosphokinase RelA"/>
    <property type="match status" value="1"/>
</dbReference>
<dbReference type="GO" id="GO:0005886">
    <property type="term" value="C:plasma membrane"/>
    <property type="evidence" value="ECO:0007669"/>
    <property type="project" value="TreeGrafter"/>
</dbReference>
<evidence type="ECO:0000256" key="1">
    <source>
        <dbReference type="RuleBase" id="RU003847"/>
    </source>
</evidence>
<gene>
    <name evidence="3" type="ORF">BBW65_03115</name>
</gene>
<dbReference type="SMART" id="SM00471">
    <property type="entry name" value="HDc"/>
    <property type="match status" value="1"/>
</dbReference>
<evidence type="ECO:0000313" key="3">
    <source>
        <dbReference type="EMBL" id="ANV97853.1"/>
    </source>
</evidence>
<dbReference type="FunFam" id="3.10.20.30:FF:000002">
    <property type="entry name" value="GTP pyrophosphokinase (RelA/SpoT)"/>
    <property type="match status" value="1"/>
</dbReference>
<dbReference type="Pfam" id="PF02824">
    <property type="entry name" value="TGS"/>
    <property type="match status" value="1"/>
</dbReference>
<proteinExistence type="inferred from homology"/>
<dbReference type="GO" id="GO:0008893">
    <property type="term" value="F:guanosine-3',5'-bis(diphosphate) 3'-diphosphatase activity"/>
    <property type="evidence" value="ECO:0007669"/>
    <property type="project" value="TreeGrafter"/>
</dbReference>
<dbReference type="KEGG" id="het:BBW65_03115"/>
<dbReference type="AlphaFoldDB" id="A0A1B1U513"/>
<evidence type="ECO:0000259" key="2">
    <source>
        <dbReference type="PROSITE" id="PS51880"/>
    </source>
</evidence>
<keyword evidence="4" id="KW-1185">Reference proteome</keyword>
<dbReference type="InterPro" id="IPR004095">
    <property type="entry name" value="TGS"/>
</dbReference>
<comment type="similarity">
    <text evidence="1">Belongs to the relA/spoT family.</text>
</comment>
<dbReference type="NCBIfam" id="TIGR00691">
    <property type="entry name" value="spoT_relA"/>
    <property type="match status" value="1"/>
</dbReference>
<dbReference type="Proteomes" id="UP000092884">
    <property type="component" value="Chromosome"/>
</dbReference>
<sequence length="707" mass="81441">MVTFLQELQEIDTLEDSLEVLNATATITPSIQKAIDFSIQAHQGQTRKSGIPYVIHPICVASIVAFYGGDEAMICASLLHDVVEDTHFSLQEVRDGFGDEVAEIVDALTKIVELRDENIPSGISDAKILASALSFRKVLLASIQDVRAIFVKICDRLHNMLTLDALDEKKQIKISEETLVVYAPIAYRLGIASIKNELEDRSFYYIFKEEYHKIQTLLKENALVFNGKLAEFVEKLQTLLFEIGLTQEDFEIQSRLKRPYSIYLKMQRKGVGIEEILDLLAVRVILKEKIDCYKVLGAIHLQFKPIISRFKDYIAIPKENGYQTIHTTIFDASSIFEVQIRTQEMQKSAEYGLAAHWKYKMGNQISLDWLNIEYKDQNIGEFYELIKSDLYREDIAVFSPRGDIYSLPSGSVALDFAYAVHTELGDNAVEAYINHQKSSLLERLNSGDIVRIITGERNGMRCSWIPLVQTAKAKNKIRISCQNKLKAVENKITIQILATLFNQKHAKIEQMLQQHNINNLLHLNITQFKEAVVKLLTSMRRKSSLFARLRFLNWAIKEYLFDNIKILSHKYVDGILHDYCCYPKQGDEILGILDNQKVIIHHKLCEKVKITETTKMLYVTWAEQNKAKYKIIAMLEDRRGSLAKFLLDLAKYDCNLLNISYKGYKDQLLVHFEIIVEIENKEVKELKNFVLHRYNIVEFQNIKDAYQ</sequence>
<feature type="domain" description="TGS" evidence="2">
    <location>
        <begin position="393"/>
        <end position="454"/>
    </location>
</feature>
<dbReference type="Pfam" id="PF13328">
    <property type="entry name" value="HD_4"/>
    <property type="match status" value="1"/>
</dbReference>
<dbReference type="SUPFAM" id="SSF109604">
    <property type="entry name" value="HD-domain/PDEase-like"/>
    <property type="match status" value="1"/>
</dbReference>
<protein>
    <submittedName>
        <fullName evidence="3">Penta-phosphate guanosine-3'-pyrophosphohydrolase</fullName>
    </submittedName>
</protein>
<evidence type="ECO:0000313" key="4">
    <source>
        <dbReference type="Proteomes" id="UP000092884"/>
    </source>
</evidence>
<name>A0A1B1U513_9HELI</name>
<accession>A0A1B1U513</accession>
<dbReference type="GO" id="GO:0015969">
    <property type="term" value="P:guanosine tetraphosphate metabolic process"/>
    <property type="evidence" value="ECO:0007669"/>
    <property type="project" value="InterPro"/>
</dbReference>
<dbReference type="RefSeq" id="WP_066339564.1">
    <property type="nucleotide sequence ID" value="NZ_CP016503.1"/>
</dbReference>
<dbReference type="CDD" id="cd05399">
    <property type="entry name" value="NT_Rel-Spo_like"/>
    <property type="match status" value="1"/>
</dbReference>
<dbReference type="Gene3D" id="3.10.20.30">
    <property type="match status" value="1"/>
</dbReference>
<dbReference type="PANTHER" id="PTHR21262">
    <property type="entry name" value="GUANOSINE-3',5'-BIS DIPHOSPHATE 3'-PYROPHOSPHOHYDROLASE"/>
    <property type="match status" value="1"/>
</dbReference>
<dbReference type="InterPro" id="IPR012676">
    <property type="entry name" value="TGS-like"/>
</dbReference>
<dbReference type="Pfam" id="PF04607">
    <property type="entry name" value="RelA_SpoT"/>
    <property type="match status" value="1"/>
</dbReference>